<keyword evidence="3" id="KW-1185">Reference proteome</keyword>
<reference evidence="2 3" key="1">
    <citation type="journal article" date="2015" name="Biotechnol. Biofuels">
        <title>Enhanced degradation of softwood versus hardwood by the white-rot fungus Pycnoporus coccineus.</title>
        <authorList>
            <person name="Couturier M."/>
            <person name="Navarro D."/>
            <person name="Chevret D."/>
            <person name="Henrissat B."/>
            <person name="Piumi F."/>
            <person name="Ruiz-Duenas F.J."/>
            <person name="Martinez A.T."/>
            <person name="Grigoriev I.V."/>
            <person name="Riley R."/>
            <person name="Lipzen A."/>
            <person name="Berrin J.G."/>
            <person name="Master E.R."/>
            <person name="Rosso M.N."/>
        </authorList>
    </citation>
    <scope>NUCLEOTIDE SEQUENCE [LARGE SCALE GENOMIC DNA]</scope>
    <source>
        <strain evidence="2 3">BRFM310</strain>
    </source>
</reference>
<sequence length="202" mass="21539">MTFTDCSLGPPVQVRASPVSAASSPPGNALDLRLGPRQSPRFPVMTPPQRRFHDSPMYQGSPSSPASSLGMGPFLTSFPDVATHGSPASYLSSPSSYSQWDSTPAANSAAMSSSIRSNTQLPSMGGTPQSRPSQKVAFANCRPGGSPGDSTRQRRRDSSGHPSYHGNADYQVREHRRAHSSQRPATVPATHMHHTLPVTYTP</sequence>
<gene>
    <name evidence="2" type="ORF">PYCCODRAFT_786731</name>
</gene>
<dbReference type="AlphaFoldDB" id="A0A1Y2J476"/>
<feature type="compositionally biased region" description="Low complexity" evidence="1">
    <location>
        <begin position="10"/>
        <end position="26"/>
    </location>
</feature>
<dbReference type="Proteomes" id="UP000193067">
    <property type="component" value="Unassembled WGS sequence"/>
</dbReference>
<feature type="compositionally biased region" description="Low complexity" evidence="1">
    <location>
        <begin position="86"/>
        <end position="98"/>
    </location>
</feature>
<proteinExistence type="predicted"/>
<feature type="compositionally biased region" description="Polar residues" evidence="1">
    <location>
        <begin position="58"/>
        <end position="67"/>
    </location>
</feature>
<accession>A0A1Y2J476</accession>
<protein>
    <submittedName>
        <fullName evidence="2">Uncharacterized protein</fullName>
    </submittedName>
</protein>
<evidence type="ECO:0000313" key="3">
    <source>
        <dbReference type="Proteomes" id="UP000193067"/>
    </source>
</evidence>
<dbReference type="EMBL" id="KZ084089">
    <property type="protein sequence ID" value="OSD07002.1"/>
    <property type="molecule type" value="Genomic_DNA"/>
</dbReference>
<evidence type="ECO:0000313" key="2">
    <source>
        <dbReference type="EMBL" id="OSD07002.1"/>
    </source>
</evidence>
<feature type="region of interest" description="Disordered" evidence="1">
    <location>
        <begin position="1"/>
        <end position="202"/>
    </location>
</feature>
<dbReference type="OrthoDB" id="2749012at2759"/>
<name>A0A1Y2J476_TRAC3</name>
<evidence type="ECO:0000256" key="1">
    <source>
        <dbReference type="SAM" id="MobiDB-lite"/>
    </source>
</evidence>
<feature type="compositionally biased region" description="Polar residues" evidence="1">
    <location>
        <begin position="99"/>
        <end position="133"/>
    </location>
</feature>
<organism evidence="2 3">
    <name type="scientific">Trametes coccinea (strain BRFM310)</name>
    <name type="common">Pycnoporus coccineus</name>
    <dbReference type="NCBI Taxonomy" id="1353009"/>
    <lineage>
        <taxon>Eukaryota</taxon>
        <taxon>Fungi</taxon>
        <taxon>Dikarya</taxon>
        <taxon>Basidiomycota</taxon>
        <taxon>Agaricomycotina</taxon>
        <taxon>Agaricomycetes</taxon>
        <taxon>Polyporales</taxon>
        <taxon>Polyporaceae</taxon>
        <taxon>Trametes</taxon>
    </lineage>
</organism>